<dbReference type="SUPFAM" id="SSF53474">
    <property type="entry name" value="alpha/beta-Hydrolases"/>
    <property type="match status" value="1"/>
</dbReference>
<dbReference type="InterPro" id="IPR029058">
    <property type="entry name" value="AB_hydrolase_fold"/>
</dbReference>
<keyword evidence="3" id="KW-1185">Reference proteome</keyword>
<dbReference type="RefSeq" id="WP_211533547.1">
    <property type="nucleotide sequence ID" value="NZ_CP058560.1"/>
</dbReference>
<sequence length="374" mass="43905">MEKTPFNFPVGYHKFHPDQLFNYQLNRWYSWGYARKEDMEYAGLKINNFQDWKNTMIKLAQKALQEDRLINAAFYYRAAEFYTFPPDPDKEVLYDKFRDLFYNIFQKELERFKVPYLDGFLPVIKSSPGVMSKGTIVLHGGFDSYMEEFYSWMWYFSRQGYEVIGFEGPGQGLVRKKCGIPLDIEWEKPTSAILDYFTLDEVTLIGISMGGWFALRGAAFEPRIKRVIAQGHALDYMKTANILAQKMLIFFTKYFPNFSNKMALKNLKKGDRQAWTTSNLMYITDKKMPLDAMEIAFRMNEENMHPENINQDVLLLSGREDHFIGFKMHKKQVDVLVNARSLSDRVFTTEDQAQNHCQVGNTKLALDTMLEWLK</sequence>
<organism evidence="2 3">
    <name type="scientific">Methanobacterium alkalithermotolerans</name>
    <dbReference type="NCBI Taxonomy" id="2731220"/>
    <lineage>
        <taxon>Archaea</taxon>
        <taxon>Methanobacteriati</taxon>
        <taxon>Methanobacteriota</taxon>
        <taxon>Methanomada group</taxon>
        <taxon>Methanobacteria</taxon>
        <taxon>Methanobacteriales</taxon>
        <taxon>Methanobacteriaceae</taxon>
        <taxon>Methanobacterium</taxon>
    </lineage>
</organism>
<proteinExistence type="predicted"/>
<accession>A0A8T8K640</accession>
<dbReference type="Pfam" id="PF12146">
    <property type="entry name" value="Hydrolase_4"/>
    <property type="match status" value="1"/>
</dbReference>
<dbReference type="EMBL" id="CP058560">
    <property type="protein sequence ID" value="QUH22603.1"/>
    <property type="molecule type" value="Genomic_DNA"/>
</dbReference>
<dbReference type="Proteomes" id="UP000681041">
    <property type="component" value="Chromosome"/>
</dbReference>
<dbReference type="GO" id="GO:0016787">
    <property type="term" value="F:hydrolase activity"/>
    <property type="evidence" value="ECO:0007669"/>
    <property type="project" value="UniProtKB-KW"/>
</dbReference>
<evidence type="ECO:0000313" key="2">
    <source>
        <dbReference type="EMBL" id="QUH22603.1"/>
    </source>
</evidence>
<dbReference type="GeneID" id="64819473"/>
<dbReference type="AlphaFoldDB" id="A0A8T8K640"/>
<dbReference type="OrthoDB" id="82548at2157"/>
<keyword evidence="2" id="KW-0378">Hydrolase</keyword>
<name>A0A8T8K640_9EURY</name>
<dbReference type="KEGG" id="meme:HYG87_01875"/>
<gene>
    <name evidence="2" type="ORF">HYG87_01875</name>
</gene>
<feature type="domain" description="Serine aminopeptidase S33" evidence="1">
    <location>
        <begin position="133"/>
        <end position="332"/>
    </location>
</feature>
<dbReference type="InterPro" id="IPR022742">
    <property type="entry name" value="Hydrolase_4"/>
</dbReference>
<dbReference type="Gene3D" id="3.40.50.1820">
    <property type="entry name" value="alpha/beta hydrolase"/>
    <property type="match status" value="1"/>
</dbReference>
<protein>
    <submittedName>
        <fullName evidence="2">Alpha/beta fold hydrolase</fullName>
    </submittedName>
</protein>
<evidence type="ECO:0000313" key="3">
    <source>
        <dbReference type="Proteomes" id="UP000681041"/>
    </source>
</evidence>
<reference evidence="2" key="1">
    <citation type="submission" date="2020-07" db="EMBL/GenBank/DDBJ databases">
        <title>Methanobacterium. sp. MethCan genome.</title>
        <authorList>
            <person name="Postec A."/>
            <person name="Quemeneur M."/>
        </authorList>
    </citation>
    <scope>NUCLEOTIDE SEQUENCE</scope>
    <source>
        <strain evidence="2">MethCAN</strain>
    </source>
</reference>
<evidence type="ECO:0000259" key="1">
    <source>
        <dbReference type="Pfam" id="PF12146"/>
    </source>
</evidence>